<name>A0A0F6ACQ4_9GAMM</name>
<comment type="caution">
    <text evidence="1">The sequence shown here is derived from an EMBL/GenBank/DDBJ whole genome shotgun (WGS) entry which is preliminary data.</text>
</comment>
<dbReference type="PATRIC" id="fig|1129367.4.peg.2453"/>
<evidence type="ECO:0000313" key="2">
    <source>
        <dbReference type="Proteomes" id="UP000033434"/>
    </source>
</evidence>
<reference evidence="1 2" key="1">
    <citation type="journal article" date="2015" name="BMC Genomics">
        <title>Genome mining reveals unlocked bioactive potential of marine Gram-negative bacteria.</title>
        <authorList>
            <person name="Machado H."/>
            <person name="Sonnenschein E.C."/>
            <person name="Melchiorsen J."/>
            <person name="Gram L."/>
        </authorList>
    </citation>
    <scope>NUCLEOTIDE SEQUENCE [LARGE SCALE GENOMIC DNA]</scope>
    <source>
        <strain evidence="1 2">S4054</strain>
    </source>
</reference>
<evidence type="ECO:0000313" key="1">
    <source>
        <dbReference type="EMBL" id="KKE83601.1"/>
    </source>
</evidence>
<dbReference type="AlphaFoldDB" id="A0A0F6ACQ4"/>
<dbReference type="Proteomes" id="UP000033434">
    <property type="component" value="Unassembled WGS sequence"/>
</dbReference>
<organism evidence="1 2">
    <name type="scientific">Pseudoalteromonas luteoviolacea S4054</name>
    <dbReference type="NCBI Taxonomy" id="1129367"/>
    <lineage>
        <taxon>Bacteria</taxon>
        <taxon>Pseudomonadati</taxon>
        <taxon>Pseudomonadota</taxon>
        <taxon>Gammaproteobacteria</taxon>
        <taxon>Alteromonadales</taxon>
        <taxon>Pseudoalteromonadaceae</taxon>
        <taxon>Pseudoalteromonas</taxon>
    </lineage>
</organism>
<dbReference type="EMBL" id="AUXW01000144">
    <property type="protein sequence ID" value="KKE83601.1"/>
    <property type="molecule type" value="Genomic_DNA"/>
</dbReference>
<protein>
    <submittedName>
        <fullName evidence="1">Uncharacterized protein</fullName>
    </submittedName>
</protein>
<gene>
    <name evidence="1" type="ORF">N479_13150</name>
</gene>
<proteinExistence type="predicted"/>
<accession>A0A0F6ACQ4</accession>
<sequence length="48" mass="5519">MGLFECIKVDDLVKLQMLQIIANLHEYGLSISLAQNFAHGTIARRIFW</sequence>